<dbReference type="GO" id="GO:0008320">
    <property type="term" value="F:protein transmembrane transporter activity"/>
    <property type="evidence" value="ECO:0007669"/>
    <property type="project" value="TreeGrafter"/>
</dbReference>
<gene>
    <name evidence="11" type="ORF">CYLTODRAFT_448525</name>
</gene>
<evidence type="ECO:0000313" key="11">
    <source>
        <dbReference type="EMBL" id="KIY73922.1"/>
    </source>
</evidence>
<keyword evidence="5" id="KW-1000">Mitochondrion outer membrane</keyword>
<evidence type="ECO:0000256" key="4">
    <source>
        <dbReference type="ARBA" id="ARBA00022692"/>
    </source>
</evidence>
<evidence type="ECO:0000256" key="8">
    <source>
        <dbReference type="ARBA" id="ARBA00023128"/>
    </source>
</evidence>
<comment type="similarity">
    <text evidence="2">Belongs to the Tom20 family.</text>
</comment>
<evidence type="ECO:0000256" key="6">
    <source>
        <dbReference type="ARBA" id="ARBA00022927"/>
    </source>
</evidence>
<dbReference type="GO" id="GO:0006605">
    <property type="term" value="P:protein targeting"/>
    <property type="evidence" value="ECO:0007669"/>
    <property type="project" value="InterPro"/>
</dbReference>
<evidence type="ECO:0000313" key="12">
    <source>
        <dbReference type="Proteomes" id="UP000054007"/>
    </source>
</evidence>
<dbReference type="SUPFAM" id="SSF82199">
    <property type="entry name" value="SET domain"/>
    <property type="match status" value="1"/>
</dbReference>
<organism evidence="11 12">
    <name type="scientific">Cylindrobasidium torrendii FP15055 ss-10</name>
    <dbReference type="NCBI Taxonomy" id="1314674"/>
    <lineage>
        <taxon>Eukaryota</taxon>
        <taxon>Fungi</taxon>
        <taxon>Dikarya</taxon>
        <taxon>Basidiomycota</taxon>
        <taxon>Agaricomycotina</taxon>
        <taxon>Agaricomycetes</taxon>
        <taxon>Agaricomycetidae</taxon>
        <taxon>Agaricales</taxon>
        <taxon>Marasmiineae</taxon>
        <taxon>Physalacriaceae</taxon>
        <taxon>Cylindrobasidium</taxon>
    </lineage>
</organism>
<dbReference type="InterPro" id="IPR001214">
    <property type="entry name" value="SET_dom"/>
</dbReference>
<evidence type="ECO:0000259" key="10">
    <source>
        <dbReference type="PROSITE" id="PS50280"/>
    </source>
</evidence>
<keyword evidence="9" id="KW-0472">Membrane</keyword>
<keyword evidence="3" id="KW-0813">Transport</keyword>
<dbReference type="GO" id="GO:0005742">
    <property type="term" value="C:mitochondrial outer membrane translocase complex"/>
    <property type="evidence" value="ECO:0007669"/>
    <property type="project" value="InterPro"/>
</dbReference>
<dbReference type="InterPro" id="IPR002056">
    <property type="entry name" value="MAS20"/>
</dbReference>
<dbReference type="STRING" id="1314674.A0A0D7BU28"/>
<keyword evidence="8" id="KW-0496">Mitochondrion</keyword>
<name>A0A0D7BU28_9AGAR</name>
<sequence>MSSRVLTVAGVAFAGILAYAVYFDYKRRNDTSFRKKLRKDKKRVEKIATVEAEEESAASAVSPADLREAYLRVKKEEAPAGPSERENYFMSQVSMGEQLAMQGPIFYLPASLAFFRALRVYPAPLELMVIYEKTVPEPIFKLIVQLMDMDVSAADDNTVDDIETSPVRPPSETSSQEWDKNSAKIRGYYDVFPPEGKFKVAIESKGDRKVVVLKEDVQQGQTIYKEWPVVATLDPDLAAAGTHCSHCLRLIESDLALRTPGDLIDATYCSKTCQIESKSDYHNLLFTTERPLPEPIPIAPPTPEAMEKRARVEAEYAAHLKKVNRNDRYLAGRFVARQISMETVRLASGIDAKPPKFTHSSGDDYGLGDHMERLRFIEVEISPEDTTLLGNVLGAAMPDLNKFVNDERMAILIGKLAYNSFGVTYGGGRSDRPKFADRPEDQERTRTPYGTARQIGSAFYTLSAYLPHSCSPSARPSFSSGTSELHLIAARDLKKGDELTISYVDPTLHEDETVEDGRRRRRAELARGWKFACSCERCVSEAPEGASIGGVDASKVEAHVAAQI</sequence>
<evidence type="ECO:0000256" key="5">
    <source>
        <dbReference type="ARBA" id="ARBA00022787"/>
    </source>
</evidence>
<dbReference type="GO" id="GO:0006886">
    <property type="term" value="P:intracellular protein transport"/>
    <property type="evidence" value="ECO:0007669"/>
    <property type="project" value="InterPro"/>
</dbReference>
<keyword evidence="12" id="KW-1185">Reference proteome</keyword>
<dbReference type="SUPFAM" id="SSF47157">
    <property type="entry name" value="Mitochondrial import receptor subunit Tom20"/>
    <property type="match status" value="1"/>
</dbReference>
<keyword evidence="6" id="KW-0653">Protein transport</keyword>
<dbReference type="OrthoDB" id="2154253at2759"/>
<evidence type="ECO:0000256" key="3">
    <source>
        <dbReference type="ARBA" id="ARBA00022448"/>
    </source>
</evidence>
<comment type="subcellular location">
    <subcellularLocation>
        <location evidence="1">Mitochondrion outer membrane</location>
        <topology evidence="1">Single-pass membrane protein</topology>
    </subcellularLocation>
</comment>
<dbReference type="PRINTS" id="PR00351">
    <property type="entry name" value="OM20RECEPTOR"/>
</dbReference>
<dbReference type="PROSITE" id="PS50280">
    <property type="entry name" value="SET"/>
    <property type="match status" value="1"/>
</dbReference>
<reference evidence="11 12" key="1">
    <citation type="journal article" date="2015" name="Fungal Genet. Biol.">
        <title>Evolution of novel wood decay mechanisms in Agaricales revealed by the genome sequences of Fistulina hepatica and Cylindrobasidium torrendii.</title>
        <authorList>
            <person name="Floudas D."/>
            <person name="Held B.W."/>
            <person name="Riley R."/>
            <person name="Nagy L.G."/>
            <person name="Koehler G."/>
            <person name="Ransdell A.S."/>
            <person name="Younus H."/>
            <person name="Chow J."/>
            <person name="Chiniquy J."/>
            <person name="Lipzen A."/>
            <person name="Tritt A."/>
            <person name="Sun H."/>
            <person name="Haridas S."/>
            <person name="LaButti K."/>
            <person name="Ohm R.A."/>
            <person name="Kues U."/>
            <person name="Blanchette R.A."/>
            <person name="Grigoriev I.V."/>
            <person name="Minto R.E."/>
            <person name="Hibbett D.S."/>
        </authorList>
    </citation>
    <scope>NUCLEOTIDE SEQUENCE [LARGE SCALE GENOMIC DNA]</scope>
    <source>
        <strain evidence="11 12">FP15055 ss-10</strain>
    </source>
</reference>
<evidence type="ECO:0000256" key="2">
    <source>
        <dbReference type="ARBA" id="ARBA00005792"/>
    </source>
</evidence>
<protein>
    <submittedName>
        <fullName evidence="11">MAS20-domain-containing protein</fullName>
    </submittedName>
</protein>
<dbReference type="Gene3D" id="1.20.960.10">
    <property type="entry name" value="Mitochondrial outer membrane translocase complex, subunit Tom20 domain"/>
    <property type="match status" value="1"/>
</dbReference>
<dbReference type="GO" id="GO:0016031">
    <property type="term" value="P:tRNA import into mitochondrion"/>
    <property type="evidence" value="ECO:0007669"/>
    <property type="project" value="TreeGrafter"/>
</dbReference>
<dbReference type="GO" id="GO:0030150">
    <property type="term" value="P:protein import into mitochondrial matrix"/>
    <property type="evidence" value="ECO:0007669"/>
    <property type="project" value="TreeGrafter"/>
</dbReference>
<dbReference type="InterPro" id="IPR046341">
    <property type="entry name" value="SET_dom_sf"/>
</dbReference>
<dbReference type="Proteomes" id="UP000054007">
    <property type="component" value="Unassembled WGS sequence"/>
</dbReference>
<evidence type="ECO:0000256" key="7">
    <source>
        <dbReference type="ARBA" id="ARBA00022989"/>
    </source>
</evidence>
<dbReference type="PANTHER" id="PTHR12430:SF0">
    <property type="entry name" value="TRANSLOCASE OF OUTER MITOCHONDRIAL MEMBRANE 20"/>
    <property type="match status" value="1"/>
</dbReference>
<dbReference type="PANTHER" id="PTHR12430">
    <property type="entry name" value="MITOCHONDRIAL IMPORT RECEPTOR SUBUNIT TOM20"/>
    <property type="match status" value="1"/>
</dbReference>
<evidence type="ECO:0000256" key="9">
    <source>
        <dbReference type="ARBA" id="ARBA00023136"/>
    </source>
</evidence>
<dbReference type="InterPro" id="IPR023392">
    <property type="entry name" value="Tom20_dom_sf"/>
</dbReference>
<feature type="domain" description="SET" evidence="10">
    <location>
        <begin position="183"/>
        <end position="504"/>
    </location>
</feature>
<dbReference type="Gene3D" id="1.10.220.160">
    <property type="match status" value="1"/>
</dbReference>
<keyword evidence="4" id="KW-0812">Transmembrane</keyword>
<dbReference type="CDD" id="cd20071">
    <property type="entry name" value="SET_SMYD"/>
    <property type="match status" value="1"/>
</dbReference>
<accession>A0A0D7BU28</accession>
<dbReference type="Gene3D" id="6.10.140.2220">
    <property type="match status" value="1"/>
</dbReference>
<dbReference type="Pfam" id="PF02064">
    <property type="entry name" value="MAS20"/>
    <property type="match status" value="1"/>
</dbReference>
<dbReference type="EMBL" id="KN880433">
    <property type="protein sequence ID" value="KIY73922.1"/>
    <property type="molecule type" value="Genomic_DNA"/>
</dbReference>
<evidence type="ECO:0000256" key="1">
    <source>
        <dbReference type="ARBA" id="ARBA00004572"/>
    </source>
</evidence>
<dbReference type="Pfam" id="PF00856">
    <property type="entry name" value="SET"/>
    <property type="match status" value="1"/>
</dbReference>
<dbReference type="Gene3D" id="2.170.270.10">
    <property type="entry name" value="SET domain"/>
    <property type="match status" value="1"/>
</dbReference>
<dbReference type="GO" id="GO:0030943">
    <property type="term" value="F:mitochondrion targeting sequence binding"/>
    <property type="evidence" value="ECO:0007669"/>
    <property type="project" value="TreeGrafter"/>
</dbReference>
<proteinExistence type="inferred from homology"/>
<dbReference type="AlphaFoldDB" id="A0A0D7BU28"/>
<keyword evidence="7" id="KW-1133">Transmembrane helix</keyword>